<evidence type="ECO:0000256" key="3">
    <source>
        <dbReference type="ARBA" id="ARBA00022989"/>
    </source>
</evidence>
<feature type="transmembrane region" description="Helical" evidence="5">
    <location>
        <begin position="38"/>
        <end position="56"/>
    </location>
</feature>
<dbReference type="Pfam" id="PF07690">
    <property type="entry name" value="MFS_1"/>
    <property type="match status" value="1"/>
</dbReference>
<feature type="transmembrane region" description="Helical" evidence="5">
    <location>
        <begin position="187"/>
        <end position="207"/>
    </location>
</feature>
<evidence type="ECO:0000256" key="2">
    <source>
        <dbReference type="ARBA" id="ARBA00022692"/>
    </source>
</evidence>
<evidence type="ECO:0000256" key="4">
    <source>
        <dbReference type="ARBA" id="ARBA00023136"/>
    </source>
</evidence>
<proteinExistence type="predicted"/>
<dbReference type="AlphaFoldDB" id="A0AAV9PTM7"/>
<accession>A0AAV9PTM7</accession>
<evidence type="ECO:0000313" key="6">
    <source>
        <dbReference type="EMBL" id="KAK5527614.1"/>
    </source>
</evidence>
<comment type="caution">
    <text evidence="6">The sequence shown here is derived from an EMBL/GenBank/DDBJ whole genome shotgun (WGS) entry which is preliminary data.</text>
</comment>
<organism evidence="6 7">
    <name type="scientific">Vermiconidia calcicola</name>
    <dbReference type="NCBI Taxonomy" id="1690605"/>
    <lineage>
        <taxon>Eukaryota</taxon>
        <taxon>Fungi</taxon>
        <taxon>Dikarya</taxon>
        <taxon>Ascomycota</taxon>
        <taxon>Pezizomycotina</taxon>
        <taxon>Dothideomycetes</taxon>
        <taxon>Dothideomycetidae</taxon>
        <taxon>Mycosphaerellales</taxon>
        <taxon>Extremaceae</taxon>
        <taxon>Vermiconidia</taxon>
    </lineage>
</organism>
<protein>
    <recommendedName>
        <fullName evidence="8">Major facilitator superfamily (MFS) profile domain-containing protein</fullName>
    </recommendedName>
</protein>
<feature type="transmembrane region" description="Helical" evidence="5">
    <location>
        <begin position="100"/>
        <end position="125"/>
    </location>
</feature>
<feature type="transmembrane region" description="Helical" evidence="5">
    <location>
        <begin position="249"/>
        <end position="269"/>
    </location>
</feature>
<dbReference type="EMBL" id="JAXLQG010000040">
    <property type="protein sequence ID" value="KAK5527614.1"/>
    <property type="molecule type" value="Genomic_DNA"/>
</dbReference>
<name>A0AAV9PTM7_9PEZI</name>
<dbReference type="Gene3D" id="1.20.1250.20">
    <property type="entry name" value="MFS general substrate transporter like domains"/>
    <property type="match status" value="1"/>
</dbReference>
<sequence length="318" mass="35022">MNAASSWGLYTVAVTNGPHVAPIAGGYIAQRLGWRWCFWIPAFIQSGLCIVVFITFPESLFSRVDQNRLAGQSLAKRLFFHGKILDRKVRLRDSMLSLRMVKYAAVTLPALWYCTANTYGSALFAVTGSAIGKKVFKFDVEQTGLWVGIPSTIGCFIGEMSAGWVSDVMSNADARRRDGHHKPEARLYLLPGCTLLAIGTATFGYCVQHHKPWIQAAVCLAVSGFGTQFGTTIVYLYTTDCYKAQGPEIGVVINLFTSVFAFNIGFYGLRFSENVGFDSAFAIFAAINAALELPLVVLLFRGEQIRMEQGNPKDHQDL</sequence>
<feature type="transmembrane region" description="Helical" evidence="5">
    <location>
        <begin position="213"/>
        <end position="237"/>
    </location>
</feature>
<dbReference type="PANTHER" id="PTHR23502">
    <property type="entry name" value="MAJOR FACILITATOR SUPERFAMILY"/>
    <property type="match status" value="1"/>
</dbReference>
<dbReference type="InterPro" id="IPR036259">
    <property type="entry name" value="MFS_trans_sf"/>
</dbReference>
<keyword evidence="4 5" id="KW-0472">Membrane</keyword>
<evidence type="ECO:0000256" key="1">
    <source>
        <dbReference type="ARBA" id="ARBA00004141"/>
    </source>
</evidence>
<dbReference type="GO" id="GO:0022857">
    <property type="term" value="F:transmembrane transporter activity"/>
    <property type="evidence" value="ECO:0007669"/>
    <property type="project" value="InterPro"/>
</dbReference>
<dbReference type="PANTHER" id="PTHR23502:SF181">
    <property type="entry name" value="MAJOR FACILITATOR SUPERFAMILY (MFS) PROFILE DOMAIN-CONTAINING PROTEIN"/>
    <property type="match status" value="1"/>
</dbReference>
<comment type="subcellular location">
    <subcellularLocation>
        <location evidence="1">Membrane</location>
        <topology evidence="1">Multi-pass membrane protein</topology>
    </subcellularLocation>
</comment>
<keyword evidence="2 5" id="KW-0812">Transmembrane</keyword>
<dbReference type="GO" id="GO:0005886">
    <property type="term" value="C:plasma membrane"/>
    <property type="evidence" value="ECO:0007669"/>
    <property type="project" value="TreeGrafter"/>
</dbReference>
<evidence type="ECO:0000313" key="7">
    <source>
        <dbReference type="Proteomes" id="UP001345827"/>
    </source>
</evidence>
<feature type="transmembrane region" description="Helical" evidence="5">
    <location>
        <begin position="145"/>
        <end position="166"/>
    </location>
</feature>
<keyword evidence="3 5" id="KW-1133">Transmembrane helix</keyword>
<dbReference type="InterPro" id="IPR011701">
    <property type="entry name" value="MFS"/>
</dbReference>
<dbReference type="SUPFAM" id="SSF103473">
    <property type="entry name" value="MFS general substrate transporter"/>
    <property type="match status" value="1"/>
</dbReference>
<evidence type="ECO:0008006" key="8">
    <source>
        <dbReference type="Google" id="ProtNLM"/>
    </source>
</evidence>
<keyword evidence="7" id="KW-1185">Reference proteome</keyword>
<feature type="transmembrane region" description="Helical" evidence="5">
    <location>
        <begin position="281"/>
        <end position="300"/>
    </location>
</feature>
<dbReference type="Proteomes" id="UP001345827">
    <property type="component" value="Unassembled WGS sequence"/>
</dbReference>
<gene>
    <name evidence="6" type="ORF">LTR25_011029</name>
</gene>
<reference evidence="6 7" key="1">
    <citation type="submission" date="2023-06" db="EMBL/GenBank/DDBJ databases">
        <title>Black Yeasts Isolated from many extreme environments.</title>
        <authorList>
            <person name="Coleine C."/>
            <person name="Stajich J.E."/>
            <person name="Selbmann L."/>
        </authorList>
    </citation>
    <scope>NUCLEOTIDE SEQUENCE [LARGE SCALE GENOMIC DNA]</scope>
    <source>
        <strain evidence="6 7">CCFEE 5887</strain>
    </source>
</reference>
<evidence type="ECO:0000256" key="5">
    <source>
        <dbReference type="SAM" id="Phobius"/>
    </source>
</evidence>